<dbReference type="RefSeq" id="WP_212981615.1">
    <property type="nucleotide sequence ID" value="NZ_AP025343.1"/>
</dbReference>
<organism evidence="7 8">
    <name type="scientific">Paenibacillus azoreducens</name>
    <dbReference type="NCBI Taxonomy" id="116718"/>
    <lineage>
        <taxon>Bacteria</taxon>
        <taxon>Bacillati</taxon>
        <taxon>Bacillota</taxon>
        <taxon>Bacilli</taxon>
        <taxon>Bacillales</taxon>
        <taxon>Paenibacillaceae</taxon>
        <taxon>Paenibacillus</taxon>
    </lineage>
</organism>
<comment type="similarity">
    <text evidence="1">Belongs to the 'phage' integrase family.</text>
</comment>
<dbReference type="GO" id="GO:0006310">
    <property type="term" value="P:DNA recombination"/>
    <property type="evidence" value="ECO:0007669"/>
    <property type="project" value="UniProtKB-KW"/>
</dbReference>
<dbReference type="GO" id="GO:0015074">
    <property type="term" value="P:DNA integration"/>
    <property type="evidence" value="ECO:0007669"/>
    <property type="project" value="UniProtKB-KW"/>
</dbReference>
<evidence type="ECO:0000256" key="1">
    <source>
        <dbReference type="ARBA" id="ARBA00008857"/>
    </source>
</evidence>
<feature type="region of interest" description="Disordered" evidence="5">
    <location>
        <begin position="170"/>
        <end position="189"/>
    </location>
</feature>
<evidence type="ECO:0000256" key="3">
    <source>
        <dbReference type="ARBA" id="ARBA00023125"/>
    </source>
</evidence>
<accession>A0A919YH86</accession>
<dbReference type="Pfam" id="PF00589">
    <property type="entry name" value="Phage_integrase"/>
    <property type="match status" value="1"/>
</dbReference>
<reference evidence="7 8" key="1">
    <citation type="submission" date="2021-03" db="EMBL/GenBank/DDBJ databases">
        <title>Antimicrobial resistance genes in bacteria isolated from Japanese honey, and their potential for conferring macrolide and lincosamide resistance in the American foulbrood pathogen Paenibacillus larvae.</title>
        <authorList>
            <person name="Okamoto M."/>
            <person name="Kumagai M."/>
            <person name="Kanamori H."/>
            <person name="Takamatsu D."/>
        </authorList>
    </citation>
    <scope>NUCLEOTIDE SEQUENCE [LARGE SCALE GENOMIC DNA]</scope>
    <source>
        <strain evidence="7 8">J34TS1</strain>
    </source>
</reference>
<dbReference type="InterPro" id="IPR004107">
    <property type="entry name" value="Integrase_SAM-like_N"/>
</dbReference>
<evidence type="ECO:0000313" key="7">
    <source>
        <dbReference type="EMBL" id="GIO51651.1"/>
    </source>
</evidence>
<dbReference type="InterPro" id="IPR013762">
    <property type="entry name" value="Integrase-like_cat_sf"/>
</dbReference>
<dbReference type="Gene3D" id="1.10.443.10">
    <property type="entry name" value="Intergrase catalytic core"/>
    <property type="match status" value="1"/>
</dbReference>
<keyword evidence="2" id="KW-0229">DNA integration</keyword>
<evidence type="ECO:0000256" key="2">
    <source>
        <dbReference type="ARBA" id="ARBA00022908"/>
    </source>
</evidence>
<keyword evidence="3" id="KW-0238">DNA-binding</keyword>
<comment type="caution">
    <text evidence="7">The sequence shown here is derived from an EMBL/GenBank/DDBJ whole genome shotgun (WGS) entry which is preliminary data.</text>
</comment>
<dbReference type="InterPro" id="IPR050090">
    <property type="entry name" value="Tyrosine_recombinase_XerCD"/>
</dbReference>
<evidence type="ECO:0000256" key="4">
    <source>
        <dbReference type="ARBA" id="ARBA00023172"/>
    </source>
</evidence>
<dbReference type="Proteomes" id="UP000682811">
    <property type="component" value="Unassembled WGS sequence"/>
</dbReference>
<proteinExistence type="inferred from homology"/>
<dbReference type="SUPFAM" id="SSF56349">
    <property type="entry name" value="DNA breaking-rejoining enzymes"/>
    <property type="match status" value="1"/>
</dbReference>
<dbReference type="AlphaFoldDB" id="A0A919YH86"/>
<dbReference type="PANTHER" id="PTHR30349:SF64">
    <property type="entry name" value="PROPHAGE INTEGRASE INTD-RELATED"/>
    <property type="match status" value="1"/>
</dbReference>
<dbReference type="PROSITE" id="PS51898">
    <property type="entry name" value="TYR_RECOMBINASE"/>
    <property type="match status" value="1"/>
</dbReference>
<evidence type="ECO:0000259" key="6">
    <source>
        <dbReference type="PROSITE" id="PS51898"/>
    </source>
</evidence>
<dbReference type="EMBL" id="BORT01000064">
    <property type="protein sequence ID" value="GIO51651.1"/>
    <property type="molecule type" value="Genomic_DNA"/>
</dbReference>
<dbReference type="GO" id="GO:0003677">
    <property type="term" value="F:DNA binding"/>
    <property type="evidence" value="ECO:0007669"/>
    <property type="project" value="UniProtKB-KW"/>
</dbReference>
<evidence type="ECO:0000256" key="5">
    <source>
        <dbReference type="SAM" id="MobiDB-lite"/>
    </source>
</evidence>
<gene>
    <name evidence="7" type="ORF">J34TS1_64160</name>
</gene>
<dbReference type="CDD" id="cd01189">
    <property type="entry name" value="INT_ICEBs1_C_like"/>
    <property type="match status" value="1"/>
</dbReference>
<keyword evidence="4" id="KW-0233">DNA recombination</keyword>
<dbReference type="Pfam" id="PF14659">
    <property type="entry name" value="Phage_int_SAM_3"/>
    <property type="match status" value="1"/>
</dbReference>
<dbReference type="InterPro" id="IPR011010">
    <property type="entry name" value="DNA_brk_join_enz"/>
</dbReference>
<dbReference type="InterPro" id="IPR002104">
    <property type="entry name" value="Integrase_catalytic"/>
</dbReference>
<protein>
    <submittedName>
        <fullName evidence="7">Site-specific integrase</fullName>
    </submittedName>
</protein>
<dbReference type="PANTHER" id="PTHR30349">
    <property type="entry name" value="PHAGE INTEGRASE-RELATED"/>
    <property type="match status" value="1"/>
</dbReference>
<feature type="domain" description="Tyr recombinase" evidence="6">
    <location>
        <begin position="188"/>
        <end position="389"/>
    </location>
</feature>
<dbReference type="InterPro" id="IPR010998">
    <property type="entry name" value="Integrase_recombinase_N"/>
</dbReference>
<sequence length="403" mass="46301">MAWIEYIGGNKYKLVARDPSKVSKPKKSTRVEVPADVAKSARKTEQWLTLELAKWAEAVESGEASGKVKSEKISFKDFIETWKKGYAKENMGGKTILNTMAIIESRLIPEFGDTRIDQITTLQLVTWFASLVNLKNKKPLATNTKLNIYKATKSIFDAAAEWGVIKSNPMDGVKRPSQSKKEKKEIRSKKQAYTRQEVEKLLTALYALPARWRLYFTGAILGGFRRGELLAVEWPDVDHDRCAIWIEKQITLDEEGNKIEGEVKTEESEGWVAMPKWYMDELKRYEREWRKERMSCKNWLGEDKQYIFHGGRGIMYYPSTPTGTWSKFLEKNGLPHVKLHGLRHTAGMLLRESGADLKTIQERLRHTKLDTTANIYTHKSEAISRAAADQLEELNPKWIKFAP</sequence>
<dbReference type="Gene3D" id="1.10.150.130">
    <property type="match status" value="1"/>
</dbReference>
<keyword evidence="8" id="KW-1185">Reference proteome</keyword>
<name>A0A919YH86_9BACL</name>
<evidence type="ECO:0000313" key="8">
    <source>
        <dbReference type="Proteomes" id="UP000682811"/>
    </source>
</evidence>